<dbReference type="Gene3D" id="3.40.630.10">
    <property type="entry name" value="Zn peptidases"/>
    <property type="match status" value="1"/>
</dbReference>
<dbReference type="SUPFAM" id="SSF52025">
    <property type="entry name" value="PA domain"/>
    <property type="match status" value="1"/>
</dbReference>
<proteinExistence type="predicted"/>
<dbReference type="InterPro" id="IPR007484">
    <property type="entry name" value="Peptidase_M28"/>
</dbReference>
<dbReference type="InterPro" id="IPR045175">
    <property type="entry name" value="M28_fam"/>
</dbReference>
<comment type="caution">
    <text evidence="3">The sequence shown here is derived from an EMBL/GenBank/DDBJ whole genome shotgun (WGS) entry which is preliminary data.</text>
</comment>
<dbReference type="Pfam" id="PF04389">
    <property type="entry name" value="Peptidase_M28"/>
    <property type="match status" value="1"/>
</dbReference>
<protein>
    <recommendedName>
        <fullName evidence="2">Peptidase M28 domain-containing protein</fullName>
    </recommendedName>
</protein>
<gene>
    <name evidence="3" type="ORF">J2W40_001930</name>
</gene>
<name>A0ABU1X0K4_SPHXE</name>
<dbReference type="RefSeq" id="WP_310223998.1">
    <property type="nucleotide sequence ID" value="NZ_JAVDWV010000008.1"/>
</dbReference>
<evidence type="ECO:0000313" key="4">
    <source>
        <dbReference type="Proteomes" id="UP001267638"/>
    </source>
</evidence>
<dbReference type="CDD" id="cd04820">
    <property type="entry name" value="PA_M28_1_1"/>
    <property type="match status" value="1"/>
</dbReference>
<dbReference type="InterPro" id="IPR046450">
    <property type="entry name" value="PA_dom_sf"/>
</dbReference>
<sequence length="540" mass="56844">MRFRLPVLVSLLALAAPAIAQEPTFSPDAIRADVTFLADDLLEGRDAGTRGYDIAARFVAARFAALGLTQAVKDSWYQPVTLALADLDKSAPAALTIGGQRFANGTDVAIGGFGREAKQSIAAGAVFVGYGLQSDREKIDDYAGLDLKGKFAVALSGSPVGMPSEVGAHLAAEKALAAQKAGAIGLITLPSPSLLARMPWEKLRERSNDPVVSWIDGQGQPYVRTPGIRATATVHGPAAEALFAGSRGNLAAILKQAGKKGGRPKGFALKPRVTLERVSSVSTAPSANVLAVLPGSDPALAHEYVLLMAHLDHNGVKESAKGDDKIYNGAMDNASGTATMLAVAKAFTEGGARPKRSILFAAVTAEEDGLLGSQYLAKHPVLPTGGKLVGVVNLDMPILTYDFQDVVAFGAEHSTLGPIVDRAAQSVGVTLSPDPLPAEGLFTRSDHYRFVQEGVPAVFLMTGFAGPGKAAFEHFLKTHYHQPSDQIDLPFNWDAAAKFARVNYAIARQIADAPEAPRWYAQDFFGDAFAADQPKAPSPK</sequence>
<feature type="domain" description="Peptidase M28" evidence="2">
    <location>
        <begin position="288"/>
        <end position="505"/>
    </location>
</feature>
<dbReference type="EMBL" id="JAVDWV010000008">
    <property type="protein sequence ID" value="MDR7155108.1"/>
    <property type="molecule type" value="Genomic_DNA"/>
</dbReference>
<feature type="chain" id="PRO_5046432261" description="Peptidase M28 domain-containing protein" evidence="1">
    <location>
        <begin position="21"/>
        <end position="540"/>
    </location>
</feature>
<keyword evidence="1" id="KW-0732">Signal</keyword>
<dbReference type="SUPFAM" id="SSF53187">
    <property type="entry name" value="Zn-dependent exopeptidases"/>
    <property type="match status" value="1"/>
</dbReference>
<evidence type="ECO:0000256" key="1">
    <source>
        <dbReference type="SAM" id="SignalP"/>
    </source>
</evidence>
<evidence type="ECO:0000313" key="3">
    <source>
        <dbReference type="EMBL" id="MDR7155108.1"/>
    </source>
</evidence>
<organism evidence="3 4">
    <name type="scientific">Sphingobium xenophagum</name>
    <dbReference type="NCBI Taxonomy" id="121428"/>
    <lineage>
        <taxon>Bacteria</taxon>
        <taxon>Pseudomonadati</taxon>
        <taxon>Pseudomonadota</taxon>
        <taxon>Alphaproteobacteria</taxon>
        <taxon>Sphingomonadales</taxon>
        <taxon>Sphingomonadaceae</taxon>
        <taxon>Sphingobium</taxon>
    </lineage>
</organism>
<dbReference type="Proteomes" id="UP001267638">
    <property type="component" value="Unassembled WGS sequence"/>
</dbReference>
<evidence type="ECO:0000259" key="2">
    <source>
        <dbReference type="Pfam" id="PF04389"/>
    </source>
</evidence>
<feature type="signal peptide" evidence="1">
    <location>
        <begin position="1"/>
        <end position="20"/>
    </location>
</feature>
<dbReference type="Gene3D" id="3.50.30.30">
    <property type="match status" value="1"/>
</dbReference>
<dbReference type="PANTHER" id="PTHR12147:SF26">
    <property type="entry name" value="PEPTIDASE M28 DOMAIN-CONTAINING PROTEIN"/>
    <property type="match status" value="1"/>
</dbReference>
<dbReference type="PANTHER" id="PTHR12147">
    <property type="entry name" value="METALLOPEPTIDASE M28 FAMILY MEMBER"/>
    <property type="match status" value="1"/>
</dbReference>
<keyword evidence="4" id="KW-1185">Reference proteome</keyword>
<reference evidence="3 4" key="1">
    <citation type="submission" date="2023-07" db="EMBL/GenBank/DDBJ databases">
        <title>Sorghum-associated microbial communities from plants grown in Nebraska, USA.</title>
        <authorList>
            <person name="Schachtman D."/>
        </authorList>
    </citation>
    <scope>NUCLEOTIDE SEQUENCE [LARGE SCALE GENOMIC DNA]</scope>
    <source>
        <strain evidence="3 4">4256</strain>
    </source>
</reference>
<accession>A0ABU1X0K4</accession>